<dbReference type="InterPro" id="IPR016181">
    <property type="entry name" value="Acyl_CoA_acyltransferase"/>
</dbReference>
<dbReference type="PANTHER" id="PTHR41368:SF1">
    <property type="entry name" value="PROTEIN YGHO"/>
    <property type="match status" value="1"/>
</dbReference>
<dbReference type="Proteomes" id="UP001056426">
    <property type="component" value="Chromosome"/>
</dbReference>
<sequence length="399" mass="46818">MKIVKVSDKRTVREFLDVVDLVYKNDKVYVRPLDAQIEAIFDPAVNKFFQHGSAERFILVDDNGKTIGRVAAFINERKAYGFDQPTGGMGFFECINNKDAAYLLFETAKTWLAEKGMQAMDGPINFGENDSFWGLLTEGYTHPAFGMPYNPPYYKEFFESYGFTVYFEQVTKHLDVVKPFPERFWSIAKRVVSKPEYRFRHFDWKEADKFIADFVNVYNNAWQFHENFSPMQPEDLLKTLQEAKAFMDEELIWFAYDNEDPIGFIIIFPDVNQIIKHFKGKMNFINKLKFVYYKWKHEMTRARVVIMGIKPRYQRLGIESGLFYNLKGVVARKTYMKELELSWVGDFNPKMRALMDATGADDGKIHLTYRYLFDPEKRAEQQRAGSIPADTKYKLAEKE</sequence>
<organism evidence="2 3">
    <name type="scientific">Xiashengella succiniciproducens</name>
    <dbReference type="NCBI Taxonomy" id="2949635"/>
    <lineage>
        <taxon>Bacteria</taxon>
        <taxon>Pseudomonadati</taxon>
        <taxon>Bacteroidota</taxon>
        <taxon>Bacteroidia</taxon>
        <taxon>Marinilabiliales</taxon>
        <taxon>Marinilabiliaceae</taxon>
        <taxon>Xiashengella</taxon>
    </lineage>
</organism>
<dbReference type="EMBL" id="CP098400">
    <property type="protein sequence ID" value="URW80028.1"/>
    <property type="molecule type" value="Genomic_DNA"/>
</dbReference>
<evidence type="ECO:0000256" key="1">
    <source>
        <dbReference type="SAM" id="MobiDB-lite"/>
    </source>
</evidence>
<gene>
    <name evidence="2" type="ORF">M9189_01470</name>
</gene>
<accession>A0A9J6ZQ15</accession>
<evidence type="ECO:0000313" key="3">
    <source>
        <dbReference type="Proteomes" id="UP001056426"/>
    </source>
</evidence>
<evidence type="ECO:0000313" key="2">
    <source>
        <dbReference type="EMBL" id="URW80028.1"/>
    </source>
</evidence>
<dbReference type="InterPro" id="IPR039968">
    <property type="entry name" value="BcerS-like"/>
</dbReference>
<keyword evidence="3" id="KW-1185">Reference proteome</keyword>
<dbReference type="SUPFAM" id="SSF55729">
    <property type="entry name" value="Acyl-CoA N-acyltransferases (Nat)"/>
    <property type="match status" value="1"/>
</dbReference>
<protein>
    <submittedName>
        <fullName evidence="2">GNAT family N-acetyltransferase</fullName>
    </submittedName>
</protein>
<reference evidence="2" key="2">
    <citation type="submission" date="2022-06" db="EMBL/GenBank/DDBJ databases">
        <title>Xiashengella guii gen. nov. sp. nov., a bacterium isolated form anaerobic digestion tank.</title>
        <authorList>
            <person name="Huang H."/>
        </authorList>
    </citation>
    <scope>NUCLEOTIDE SEQUENCE</scope>
    <source>
        <strain evidence="2">Ai-910</strain>
    </source>
</reference>
<name>A0A9J6ZQ15_9BACT</name>
<dbReference type="RefSeq" id="WP_250724140.1">
    <property type="nucleotide sequence ID" value="NZ_CP098400.1"/>
</dbReference>
<feature type="region of interest" description="Disordered" evidence="1">
    <location>
        <begin position="378"/>
        <end position="399"/>
    </location>
</feature>
<dbReference type="PANTHER" id="PTHR41368">
    <property type="entry name" value="PROTEIN YGHO"/>
    <property type="match status" value="1"/>
</dbReference>
<dbReference type="AlphaFoldDB" id="A0A9J6ZQ15"/>
<dbReference type="KEGG" id="alkq:M9189_01470"/>
<reference evidence="2" key="1">
    <citation type="submission" date="2022-05" db="EMBL/GenBank/DDBJ databases">
        <authorList>
            <person name="Sun X."/>
        </authorList>
    </citation>
    <scope>NUCLEOTIDE SEQUENCE</scope>
    <source>
        <strain evidence="2">Ai-910</strain>
    </source>
</reference>
<dbReference type="Gene3D" id="3.40.630.30">
    <property type="match status" value="1"/>
</dbReference>
<proteinExistence type="predicted"/>